<dbReference type="Gene3D" id="3.40.50.970">
    <property type="match status" value="1"/>
</dbReference>
<feature type="domain" description="DUF6537" evidence="3">
    <location>
        <begin position="938"/>
        <end position="1135"/>
    </location>
</feature>
<sequence length="1148" mass="123151">MRHSEVTLDDKYVLEDGRAFITGVQALLRVLLDRKRLDRLAGLNTAGFMSGYRGSPLGGLDQQAARINKLLTAHDVVFKEGLNEDLAATAVWGSQQANLFPGATHDGVYGLWYGKAPGVDRTGDVFKHANFAGTFPTGGVLAVAGDDHACKSSTLPSQSEFAFQDFEIPVLSPADVQEVLDYGLLGIAMSRFSGLWTGLIALADTMDSGVTIDVSLDRHHAVIPDFAMPPGGLGIRLKDQPMEKERRLRLHKIPAALAFARANQIDRVVLGASHVRVGKARLGIVCQGQAYKDVLEAFSAMGVSLQEAADLGVSVYKVGMPWPLEPLGLRAFAAGLETLMVIEHKRALIEPQARAALYDLPAQARPRIIGKTDEKGHPLLSELGSLSVAEIALAIYDRLPEGSHMERARAYLNRVSAAGVAAVSLASDQARKPFFCSGCPHNSSTKLPEGSRALAGIGCHYMAGFNDPQTDLNTHMGGEGLTWVGAAPFTTEKHVFQNLGDGTYNHSGSLAIRAAVAAGANITYKLLFNDAVAMTGGQRAESGFTPAQITRQLASEGVTKTVIVVDDLKRYEGVTDLAPGVEIFPRSELMTVQERLRETSGTTVLLYDQTCATEKRRRRKRGTMAKATQRVFINPLVCEGCGDCSVKSNCVSVEPLDTAFGRKRKINQSSCNQDYSCVEGFCPSFITLEGAEKAGETAKPAPLSADSTPLPAFEDFHGVRRIIFTGVGGTGVTTVASILAMAAHIDGRAGSVVDMTGLAQKGGAVFSHVKIGELEDTIVGGRVPAASADVLIACDLLVAASPEALSLYAKDRTMAFGNSDFAPTADFVTSRDVRFDGGAMARRVKAATKAFDACPAQRLAEARFGDAIYANMIMVGFAWQRGVIPVSSRALYRAIKLNGVDADANLQAFELGRQIAFDPAMAGDKPTDVPTPQTEPLDVLVARRVEDLAAYQNAAYAARYAERIAKVRHAEFAVVGEGADLPLTRAAAVNLYKLMACKDEYEVARLYTDGRFARELAGTFKGGKAKVWLSPPLIAPKGKDGRPRKIAFGGWMLDFAFPVIARMKGLRGGAFDIFGKTEERKMERGLIADYEVTLDRLAAGLRPENKALAIKLAEVPSEIRGYGHVKEAAVEKAKATGGKLWEQWGTLA</sequence>
<dbReference type="NCBIfam" id="NF009588">
    <property type="entry name" value="PRK13029.1"/>
    <property type="match status" value="1"/>
</dbReference>
<evidence type="ECO:0000259" key="3">
    <source>
        <dbReference type="Pfam" id="PF20169"/>
    </source>
</evidence>
<dbReference type="PANTHER" id="PTHR48084:SF3">
    <property type="entry name" value="SUBUNIT OF PYRUVATE:FLAVODOXIN OXIDOREDUCTASE"/>
    <property type="match status" value="1"/>
</dbReference>
<dbReference type="NCBIfam" id="NF009589">
    <property type="entry name" value="PRK13030.1"/>
    <property type="match status" value="1"/>
</dbReference>
<dbReference type="CDD" id="cd07034">
    <property type="entry name" value="TPP_PYR_PFOR_IOR-alpha_like"/>
    <property type="match status" value="1"/>
</dbReference>
<reference evidence="4 5" key="1">
    <citation type="submission" date="2020-11" db="EMBL/GenBank/DDBJ databases">
        <title>genome sequence of strain KACC 18849.</title>
        <authorList>
            <person name="Gao J."/>
            <person name="Zhang X."/>
        </authorList>
    </citation>
    <scope>NUCLEOTIDE SEQUENCE [LARGE SCALE GENOMIC DNA]</scope>
    <source>
        <strain evidence="4 5">KACC 18849</strain>
    </source>
</reference>
<protein>
    <submittedName>
        <fullName evidence="4">Indolepyruvate ferredoxin oxidoreductase family protein</fullName>
    </submittedName>
</protein>
<name>A0ABS0SSC1_9CAUL</name>
<dbReference type="Pfam" id="PF20169">
    <property type="entry name" value="DUF6537"/>
    <property type="match status" value="1"/>
</dbReference>
<dbReference type="InterPro" id="IPR051457">
    <property type="entry name" value="2-oxoacid:Fd_oxidoreductase"/>
</dbReference>
<keyword evidence="5" id="KW-1185">Reference proteome</keyword>
<dbReference type="PANTHER" id="PTHR48084">
    <property type="entry name" value="2-OXOGLUTARATE OXIDOREDUCTASE SUBUNIT KORB-RELATED"/>
    <property type="match status" value="1"/>
</dbReference>
<evidence type="ECO:0000313" key="4">
    <source>
        <dbReference type="EMBL" id="MBI1682244.1"/>
    </source>
</evidence>
<dbReference type="InterPro" id="IPR046667">
    <property type="entry name" value="DUF6537"/>
</dbReference>
<evidence type="ECO:0000313" key="5">
    <source>
        <dbReference type="Proteomes" id="UP000639859"/>
    </source>
</evidence>
<proteinExistence type="predicted"/>
<dbReference type="InterPro" id="IPR002869">
    <property type="entry name" value="Pyrv_flavodox_OxRed_cen"/>
</dbReference>
<dbReference type="InterPro" id="IPR029061">
    <property type="entry name" value="THDP-binding"/>
</dbReference>
<dbReference type="EMBL" id="JADWOX010000001">
    <property type="protein sequence ID" value="MBI1682244.1"/>
    <property type="molecule type" value="Genomic_DNA"/>
</dbReference>
<keyword evidence="1" id="KW-0560">Oxidoreductase</keyword>
<organism evidence="4 5">
    <name type="scientific">Caulobacter hibisci</name>
    <dbReference type="NCBI Taxonomy" id="2035993"/>
    <lineage>
        <taxon>Bacteria</taxon>
        <taxon>Pseudomonadati</taxon>
        <taxon>Pseudomonadota</taxon>
        <taxon>Alphaproteobacteria</taxon>
        <taxon>Caulobacterales</taxon>
        <taxon>Caulobacteraceae</taxon>
        <taxon>Caulobacter</taxon>
    </lineage>
</organism>
<dbReference type="Pfam" id="PF01558">
    <property type="entry name" value="POR"/>
    <property type="match status" value="1"/>
</dbReference>
<dbReference type="SUPFAM" id="SSF52518">
    <property type="entry name" value="Thiamin diphosphate-binding fold (THDP-binding)"/>
    <property type="match status" value="2"/>
</dbReference>
<evidence type="ECO:0000256" key="1">
    <source>
        <dbReference type="ARBA" id="ARBA00023002"/>
    </source>
</evidence>
<dbReference type="RefSeq" id="WP_198574209.1">
    <property type="nucleotide sequence ID" value="NZ_JADWOX010000001.1"/>
</dbReference>
<accession>A0ABS0SSC1</accession>
<gene>
    <name evidence="4" type="ORF">I4Q42_01025</name>
</gene>
<comment type="caution">
    <text evidence="4">The sequence shown here is derived from an EMBL/GenBank/DDBJ whole genome shotgun (WGS) entry which is preliminary data.</text>
</comment>
<dbReference type="Gene3D" id="3.40.920.10">
    <property type="entry name" value="Pyruvate-ferredoxin oxidoreductase, PFOR, domain III"/>
    <property type="match status" value="1"/>
</dbReference>
<evidence type="ECO:0000259" key="2">
    <source>
        <dbReference type="Pfam" id="PF01558"/>
    </source>
</evidence>
<dbReference type="InterPro" id="IPR019752">
    <property type="entry name" value="Pyrv/ketoisovalerate_OxRed_cat"/>
</dbReference>
<dbReference type="SUPFAM" id="SSF53323">
    <property type="entry name" value="Pyruvate-ferredoxin oxidoreductase, PFOR, domain III"/>
    <property type="match status" value="1"/>
</dbReference>
<dbReference type="Proteomes" id="UP000639859">
    <property type="component" value="Unassembled WGS sequence"/>
</dbReference>
<dbReference type="InterPro" id="IPR002880">
    <property type="entry name" value="Pyrv_Fd/Flavodoxin_OxRdtase_N"/>
</dbReference>
<feature type="domain" description="Pyruvate/ketoisovalerate oxidoreductase catalytic" evidence="2">
    <location>
        <begin position="728"/>
        <end position="914"/>
    </location>
</feature>